<feature type="transmembrane region" description="Helical" evidence="7">
    <location>
        <begin position="12"/>
        <end position="32"/>
    </location>
</feature>
<keyword evidence="6 7" id="KW-0472">Membrane</keyword>
<keyword evidence="5 7" id="KW-1133">Transmembrane helix</keyword>
<feature type="transmembrane region" description="Helical" evidence="7">
    <location>
        <begin position="38"/>
        <end position="60"/>
    </location>
</feature>
<comment type="subcellular location">
    <subcellularLocation>
        <location evidence="1">Cell membrane</location>
        <topology evidence="1">Multi-pass membrane protein</topology>
    </subcellularLocation>
</comment>
<organism evidence="9 10">
    <name type="scientific">Megasphaera stantonii</name>
    <dbReference type="NCBI Taxonomy" id="2144175"/>
    <lineage>
        <taxon>Bacteria</taxon>
        <taxon>Bacillati</taxon>
        <taxon>Bacillota</taxon>
        <taxon>Negativicutes</taxon>
        <taxon>Veillonellales</taxon>
        <taxon>Veillonellaceae</taxon>
        <taxon>Megasphaera</taxon>
    </lineage>
</organism>
<evidence type="ECO:0000313" key="10">
    <source>
        <dbReference type="Proteomes" id="UP000254337"/>
    </source>
</evidence>
<evidence type="ECO:0000256" key="5">
    <source>
        <dbReference type="ARBA" id="ARBA00022989"/>
    </source>
</evidence>
<proteinExistence type="inferred from homology"/>
<keyword evidence="10" id="KW-1185">Reference proteome</keyword>
<name>A0A346AZX1_9FIRM</name>
<keyword evidence="3" id="KW-1003">Cell membrane</keyword>
<dbReference type="InterPro" id="IPR037185">
    <property type="entry name" value="EmrE-like"/>
</dbReference>
<feature type="transmembrane region" description="Helical" evidence="7">
    <location>
        <begin position="156"/>
        <end position="174"/>
    </location>
</feature>
<feature type="transmembrane region" description="Helical" evidence="7">
    <location>
        <begin position="72"/>
        <end position="90"/>
    </location>
</feature>
<comment type="similarity">
    <text evidence="2">Belongs to the EamA transporter family.</text>
</comment>
<feature type="transmembrane region" description="Helical" evidence="7">
    <location>
        <begin position="213"/>
        <end position="231"/>
    </location>
</feature>
<evidence type="ECO:0000313" key="9">
    <source>
        <dbReference type="EMBL" id="AXL21414.1"/>
    </source>
</evidence>
<dbReference type="Proteomes" id="UP000254337">
    <property type="component" value="Chromosome"/>
</dbReference>
<feature type="transmembrane region" description="Helical" evidence="7">
    <location>
        <begin position="181"/>
        <end position="201"/>
    </location>
</feature>
<keyword evidence="4 7" id="KW-0812">Transmembrane</keyword>
<protein>
    <submittedName>
        <fullName evidence="9">EamA/RhaT family transporter</fullName>
    </submittedName>
</protein>
<dbReference type="KEGG" id="meg:DKB62_07480"/>
<feature type="transmembrane region" description="Helical" evidence="7">
    <location>
        <begin position="102"/>
        <end position="120"/>
    </location>
</feature>
<dbReference type="RefSeq" id="WP_107195355.1">
    <property type="nucleotide sequence ID" value="NZ_CP029462.1"/>
</dbReference>
<dbReference type="SUPFAM" id="SSF103481">
    <property type="entry name" value="Multidrug resistance efflux transporter EmrE"/>
    <property type="match status" value="2"/>
</dbReference>
<evidence type="ECO:0000259" key="8">
    <source>
        <dbReference type="Pfam" id="PF00892"/>
    </source>
</evidence>
<feature type="transmembrane region" description="Helical" evidence="7">
    <location>
        <begin position="268"/>
        <end position="287"/>
    </location>
</feature>
<feature type="transmembrane region" description="Helical" evidence="7">
    <location>
        <begin position="243"/>
        <end position="262"/>
    </location>
</feature>
<evidence type="ECO:0000256" key="4">
    <source>
        <dbReference type="ARBA" id="ARBA00022692"/>
    </source>
</evidence>
<feature type="domain" description="EamA" evidence="8">
    <location>
        <begin position="14"/>
        <end position="142"/>
    </location>
</feature>
<dbReference type="AlphaFoldDB" id="A0A346AZX1"/>
<dbReference type="Pfam" id="PF00892">
    <property type="entry name" value="EamA"/>
    <property type="match status" value="2"/>
</dbReference>
<gene>
    <name evidence="9" type="ORF">DKB62_07480</name>
</gene>
<evidence type="ECO:0000256" key="1">
    <source>
        <dbReference type="ARBA" id="ARBA00004651"/>
    </source>
</evidence>
<feature type="transmembrane region" description="Helical" evidence="7">
    <location>
        <begin position="132"/>
        <end position="150"/>
    </location>
</feature>
<dbReference type="InterPro" id="IPR000620">
    <property type="entry name" value="EamA_dom"/>
</dbReference>
<dbReference type="OrthoDB" id="9804865at2"/>
<dbReference type="EMBL" id="CP029462">
    <property type="protein sequence ID" value="AXL21414.1"/>
    <property type="molecule type" value="Genomic_DNA"/>
</dbReference>
<evidence type="ECO:0000256" key="7">
    <source>
        <dbReference type="SAM" id="Phobius"/>
    </source>
</evidence>
<dbReference type="GO" id="GO:0005886">
    <property type="term" value="C:plasma membrane"/>
    <property type="evidence" value="ECO:0007669"/>
    <property type="project" value="UniProtKB-SubCell"/>
</dbReference>
<sequence length="289" mass="31080">MNLSRTPRLKMLAADLALLLVAVIWGGGFIASKEALSSLSAFGVMSSRFLLSAAVMFLLFHKQILRGTGREIRYGVIIGAIQFIAFIFQLNGLALTTVERHSFLVTSYAIFVPFLSVALAHNPLRRRDVGCALLAVTGLALLCLKPGNLTPTLGDVLSLMAAICFSIQIVYVGNFIKGADMFSMTFFQLLTPGLLALPFSGLPDTLICAGENALIGIAYLVLLNTVFAFSAQNIAQQHTSDSHASLIISMEAVFGFLLAVWFYNHGVSLQECLGSVLMVAAIVLSNTKK</sequence>
<reference evidence="9 10" key="1">
    <citation type="submission" date="2018-05" db="EMBL/GenBank/DDBJ databases">
        <title>Complete genome sequence of Megasphaera sp. AJH120T, isolated from the ceca of a chicken.</title>
        <authorList>
            <person name="Maki J."/>
            <person name="Looft T."/>
        </authorList>
    </citation>
    <scope>NUCLEOTIDE SEQUENCE [LARGE SCALE GENOMIC DNA]</scope>
    <source>
        <strain evidence="9 10">AJH120</strain>
    </source>
</reference>
<evidence type="ECO:0000256" key="3">
    <source>
        <dbReference type="ARBA" id="ARBA00022475"/>
    </source>
</evidence>
<dbReference type="PANTHER" id="PTHR42920:SF5">
    <property type="entry name" value="EAMA DOMAIN-CONTAINING PROTEIN"/>
    <property type="match status" value="1"/>
</dbReference>
<dbReference type="PANTHER" id="PTHR42920">
    <property type="entry name" value="OS03G0707200 PROTEIN-RELATED"/>
    <property type="match status" value="1"/>
</dbReference>
<accession>A0A346AZX1</accession>
<feature type="domain" description="EamA" evidence="8">
    <location>
        <begin position="153"/>
        <end position="286"/>
    </location>
</feature>
<dbReference type="InterPro" id="IPR051258">
    <property type="entry name" value="Diverse_Substrate_Transporter"/>
</dbReference>
<evidence type="ECO:0000256" key="6">
    <source>
        <dbReference type="ARBA" id="ARBA00023136"/>
    </source>
</evidence>
<evidence type="ECO:0000256" key="2">
    <source>
        <dbReference type="ARBA" id="ARBA00007362"/>
    </source>
</evidence>